<proteinExistence type="predicted"/>
<dbReference type="AlphaFoldDB" id="A0A915KEW9"/>
<name>A0A915KEW9_ROMCU</name>
<organism evidence="1 2">
    <name type="scientific">Romanomermis culicivorax</name>
    <name type="common">Nematode worm</name>
    <dbReference type="NCBI Taxonomy" id="13658"/>
    <lineage>
        <taxon>Eukaryota</taxon>
        <taxon>Metazoa</taxon>
        <taxon>Ecdysozoa</taxon>
        <taxon>Nematoda</taxon>
        <taxon>Enoplea</taxon>
        <taxon>Dorylaimia</taxon>
        <taxon>Mermithida</taxon>
        <taxon>Mermithoidea</taxon>
        <taxon>Mermithidae</taxon>
        <taxon>Romanomermis</taxon>
    </lineage>
</organism>
<reference evidence="2" key="1">
    <citation type="submission" date="2022-11" db="UniProtKB">
        <authorList>
            <consortium name="WormBaseParasite"/>
        </authorList>
    </citation>
    <scope>IDENTIFICATION</scope>
</reference>
<accession>A0A915KEW9</accession>
<dbReference type="Proteomes" id="UP000887565">
    <property type="component" value="Unplaced"/>
</dbReference>
<dbReference type="WBParaSite" id="nRc.2.0.1.t37353-RA">
    <property type="protein sequence ID" value="nRc.2.0.1.t37353-RA"/>
    <property type="gene ID" value="nRc.2.0.1.g37353"/>
</dbReference>
<keyword evidence="1" id="KW-1185">Reference proteome</keyword>
<sequence length="70" mass="8154">MLLIVYAESCDCYVPIDLSAIEVDTTICVEDRLMWKKYMLLPALKNADHFALKFVYSNLEKFSINDEIFV</sequence>
<evidence type="ECO:0000313" key="2">
    <source>
        <dbReference type="WBParaSite" id="nRc.2.0.1.t37353-RA"/>
    </source>
</evidence>
<evidence type="ECO:0000313" key="1">
    <source>
        <dbReference type="Proteomes" id="UP000887565"/>
    </source>
</evidence>
<protein>
    <submittedName>
        <fullName evidence="2">Uncharacterized protein</fullName>
    </submittedName>
</protein>